<keyword evidence="2" id="KW-0238">DNA-binding</keyword>
<dbReference type="GO" id="GO:0043565">
    <property type="term" value="F:sequence-specific DNA binding"/>
    <property type="evidence" value="ECO:0007669"/>
    <property type="project" value="InterPro"/>
</dbReference>
<dbReference type="GO" id="GO:0003700">
    <property type="term" value="F:DNA-binding transcription factor activity"/>
    <property type="evidence" value="ECO:0007669"/>
    <property type="project" value="InterPro"/>
</dbReference>
<dbReference type="Proteomes" id="UP000601768">
    <property type="component" value="Unassembled WGS sequence"/>
</dbReference>
<evidence type="ECO:0000256" key="1">
    <source>
        <dbReference type="ARBA" id="ARBA00023015"/>
    </source>
</evidence>
<sequence length="265" mass="31006">MSRPWLNAQLAYLGFRHYSPVAELRHWVMNLWSSGYSDPEQKVVSEHVMYPDPGGKLVVHYDDGQYYILLSSSHKPYRKQVDNQHQLAGVHFLPGGMHALLDIEPSELIAEDSLPLVDIAPDMADELQHLLQHSKVSNVQLIQQWLLLLAQRHSVTPGRLQQWWAVFSDSDYRIEALQQRGLSRRTVEREFRRETGFSPLQVTQLLRIRQARELILQAELSLSDIAQQCGFYDQAHFSHIFKRFTMQTPQTYRQRKLSHIYNIRH</sequence>
<reference evidence="5" key="1">
    <citation type="journal article" date="2018" name="Int. J. Syst. Evol. Microbiol.">
        <title>Neptunicella marina gen. nov., sp. nov., isolated from surface seawater.</title>
        <authorList>
            <person name="Liu X."/>
            <person name="Lai Q."/>
            <person name="Du Y."/>
            <person name="Zhang X."/>
            <person name="Liu Z."/>
            <person name="Sun F."/>
            <person name="Shao Z."/>
        </authorList>
    </citation>
    <scope>NUCLEOTIDE SEQUENCE</scope>
    <source>
        <strain evidence="5">S27-2</strain>
    </source>
</reference>
<keyword evidence="6" id="KW-1185">Reference proteome</keyword>
<gene>
    <name evidence="5" type="ORF">H8B19_14465</name>
</gene>
<dbReference type="SUPFAM" id="SSF46689">
    <property type="entry name" value="Homeodomain-like"/>
    <property type="match status" value="1"/>
</dbReference>
<evidence type="ECO:0000313" key="5">
    <source>
        <dbReference type="EMBL" id="MBC3767086.1"/>
    </source>
</evidence>
<dbReference type="AlphaFoldDB" id="A0A8J6IUS4"/>
<dbReference type="Gene3D" id="1.10.10.60">
    <property type="entry name" value="Homeodomain-like"/>
    <property type="match status" value="2"/>
</dbReference>
<dbReference type="EMBL" id="JACNEP010000013">
    <property type="protein sequence ID" value="MBC3767086.1"/>
    <property type="molecule type" value="Genomic_DNA"/>
</dbReference>
<comment type="caution">
    <text evidence="5">The sequence shown here is derived from an EMBL/GenBank/DDBJ whole genome shotgun (WGS) entry which is preliminary data.</text>
</comment>
<accession>A0A8J6IUS4</accession>
<reference evidence="5" key="2">
    <citation type="submission" date="2020-08" db="EMBL/GenBank/DDBJ databases">
        <authorList>
            <person name="Lai Q."/>
        </authorList>
    </citation>
    <scope>NUCLEOTIDE SEQUENCE</scope>
    <source>
        <strain evidence="5">S27-2</strain>
    </source>
</reference>
<dbReference type="Pfam" id="PF12833">
    <property type="entry name" value="HTH_18"/>
    <property type="match status" value="1"/>
</dbReference>
<dbReference type="PRINTS" id="PR00032">
    <property type="entry name" value="HTHARAC"/>
</dbReference>
<proteinExistence type="predicted"/>
<dbReference type="PROSITE" id="PS01124">
    <property type="entry name" value="HTH_ARAC_FAMILY_2"/>
    <property type="match status" value="1"/>
</dbReference>
<dbReference type="InterPro" id="IPR046532">
    <property type="entry name" value="DUF6597"/>
</dbReference>
<evidence type="ECO:0000313" key="6">
    <source>
        <dbReference type="Proteomes" id="UP000601768"/>
    </source>
</evidence>
<evidence type="ECO:0000256" key="3">
    <source>
        <dbReference type="ARBA" id="ARBA00023163"/>
    </source>
</evidence>
<evidence type="ECO:0000259" key="4">
    <source>
        <dbReference type="PROSITE" id="PS01124"/>
    </source>
</evidence>
<dbReference type="InterPro" id="IPR009057">
    <property type="entry name" value="Homeodomain-like_sf"/>
</dbReference>
<evidence type="ECO:0000256" key="2">
    <source>
        <dbReference type="ARBA" id="ARBA00023125"/>
    </source>
</evidence>
<dbReference type="Pfam" id="PF20240">
    <property type="entry name" value="DUF6597"/>
    <property type="match status" value="1"/>
</dbReference>
<protein>
    <submittedName>
        <fullName evidence="5">Helix-turn-helix domain-containing protein</fullName>
    </submittedName>
</protein>
<dbReference type="InterPro" id="IPR050204">
    <property type="entry name" value="AraC_XylS_family_regulators"/>
</dbReference>
<organism evidence="5 6">
    <name type="scientific">Neptunicella marina</name>
    <dbReference type="NCBI Taxonomy" id="2125989"/>
    <lineage>
        <taxon>Bacteria</taxon>
        <taxon>Pseudomonadati</taxon>
        <taxon>Pseudomonadota</taxon>
        <taxon>Gammaproteobacteria</taxon>
        <taxon>Alteromonadales</taxon>
        <taxon>Alteromonadaceae</taxon>
        <taxon>Neptunicella</taxon>
    </lineage>
</organism>
<name>A0A8J6IUS4_9ALTE</name>
<keyword evidence="1" id="KW-0805">Transcription regulation</keyword>
<keyword evidence="3" id="KW-0804">Transcription</keyword>
<dbReference type="SMART" id="SM00342">
    <property type="entry name" value="HTH_ARAC"/>
    <property type="match status" value="1"/>
</dbReference>
<feature type="domain" description="HTH araC/xylS-type" evidence="4">
    <location>
        <begin position="181"/>
        <end position="255"/>
    </location>
</feature>
<dbReference type="InterPro" id="IPR018060">
    <property type="entry name" value="HTH_AraC"/>
</dbReference>
<dbReference type="PANTHER" id="PTHR46796">
    <property type="entry name" value="HTH-TYPE TRANSCRIPTIONAL ACTIVATOR RHAS-RELATED"/>
    <property type="match status" value="1"/>
</dbReference>
<dbReference type="InterPro" id="IPR020449">
    <property type="entry name" value="Tscrpt_reg_AraC-type_HTH"/>
</dbReference>
<dbReference type="RefSeq" id="WP_186507601.1">
    <property type="nucleotide sequence ID" value="NZ_JACNEP010000013.1"/>
</dbReference>